<keyword evidence="4" id="KW-0288">FMN</keyword>
<accession>A0A075FPM0</accession>
<dbReference type="PANTHER" id="PTHR48109:SF4">
    <property type="entry name" value="DIHYDROOROTATE DEHYDROGENASE (QUINONE), MITOCHONDRIAL"/>
    <property type="match status" value="1"/>
</dbReference>
<proteinExistence type="predicted"/>
<dbReference type="SUPFAM" id="SSF51395">
    <property type="entry name" value="FMN-linked oxidoreductases"/>
    <property type="match status" value="1"/>
</dbReference>
<dbReference type="InterPro" id="IPR013785">
    <property type="entry name" value="Aldolase_TIM"/>
</dbReference>
<dbReference type="EMBL" id="KF900338">
    <property type="protein sequence ID" value="AIE91441.1"/>
    <property type="molecule type" value="Genomic_DNA"/>
</dbReference>
<gene>
    <name evidence="7" type="primary">pyrD</name>
</gene>
<evidence type="ECO:0000256" key="3">
    <source>
        <dbReference type="ARBA" id="ARBA00022630"/>
    </source>
</evidence>
<evidence type="ECO:0000256" key="1">
    <source>
        <dbReference type="ARBA" id="ARBA00001917"/>
    </source>
</evidence>
<dbReference type="GO" id="GO:0005737">
    <property type="term" value="C:cytoplasm"/>
    <property type="evidence" value="ECO:0007669"/>
    <property type="project" value="InterPro"/>
</dbReference>
<name>A0A075FPM0_9ARCH</name>
<comment type="pathway">
    <text evidence="2">Pyrimidine metabolism; UMP biosynthesis via de novo pathway.</text>
</comment>
<evidence type="ECO:0000256" key="2">
    <source>
        <dbReference type="ARBA" id="ARBA00004725"/>
    </source>
</evidence>
<feature type="domain" description="Dihydroorotate dehydrogenase catalytic" evidence="6">
    <location>
        <begin position="74"/>
        <end position="279"/>
    </location>
</feature>
<organism evidence="7">
    <name type="scientific">uncultured marine thaumarchaeote AD1000_11_E10</name>
    <dbReference type="NCBI Taxonomy" id="1455890"/>
    <lineage>
        <taxon>Archaea</taxon>
        <taxon>Nitrososphaerota</taxon>
        <taxon>environmental samples</taxon>
    </lineage>
</organism>
<dbReference type="Gene3D" id="3.20.20.70">
    <property type="entry name" value="Aldolase class I"/>
    <property type="match status" value="1"/>
</dbReference>
<reference evidence="7" key="1">
    <citation type="journal article" date="2014" name="Genome Biol. Evol.">
        <title>Pangenome evidence for extensive interdomain horizontal transfer affecting lineage core and shell genes in uncultured planktonic thaumarchaeota and euryarchaeota.</title>
        <authorList>
            <person name="Deschamps P."/>
            <person name="Zivanovic Y."/>
            <person name="Moreira D."/>
            <person name="Rodriguez-Valera F."/>
            <person name="Lopez-Garcia P."/>
        </authorList>
    </citation>
    <scope>NUCLEOTIDE SEQUENCE</scope>
</reference>
<evidence type="ECO:0000256" key="4">
    <source>
        <dbReference type="ARBA" id="ARBA00022643"/>
    </source>
</evidence>
<dbReference type="AlphaFoldDB" id="A0A075FPM0"/>
<evidence type="ECO:0000313" key="7">
    <source>
        <dbReference type="EMBL" id="AIE91441.1"/>
    </source>
</evidence>
<dbReference type="PANTHER" id="PTHR48109">
    <property type="entry name" value="DIHYDROOROTATE DEHYDROGENASE (QUINONE), MITOCHONDRIAL-RELATED"/>
    <property type="match status" value="1"/>
</dbReference>
<evidence type="ECO:0000256" key="5">
    <source>
        <dbReference type="ARBA" id="ARBA00023002"/>
    </source>
</evidence>
<sequence>MLKKYMNRFNLVNASLNPVLFSLYRNYMYLRYKDTKDYSQGEIIHEKSKKHLLYLTNSLKTHSKYFQFDNSNKFKINTHEFANPIGLASGFDKNCELFVPMSYVFGLVTVGTVLKNENLGNVQKPKEGIKRLIVDPKNETIINSQGYPSQGLDYIVDQLKRNHKNRNKKSKLILSFSGISKSQSVDDLLTNSEEIIKATHEYVDGYEDSRSSPNTEFNKLIQTNEITSSLMSILNSHAPSKLKLLKVAPYSSIQPSNDDISKKLKTVQEFYESGGDMVVLNNSLSVDVKKLTTSLILIIKMAA</sequence>
<protein>
    <submittedName>
        <fullName evidence="7">Dihydroorotate dehydrogenase (PyrD)</fullName>
        <ecNumber evidence="7">1.3.98.1</ecNumber>
    </submittedName>
</protein>
<keyword evidence="3" id="KW-0285">Flavoprotein</keyword>
<dbReference type="Pfam" id="PF01180">
    <property type="entry name" value="DHO_dh"/>
    <property type="match status" value="1"/>
</dbReference>
<dbReference type="InterPro" id="IPR050074">
    <property type="entry name" value="DHO_dehydrogenase"/>
</dbReference>
<dbReference type="EC" id="1.3.98.1" evidence="7"/>
<dbReference type="GO" id="GO:1990663">
    <property type="term" value="F:dihydroorotate dehydrogenase (fumarate) activity"/>
    <property type="evidence" value="ECO:0007669"/>
    <property type="project" value="UniProtKB-EC"/>
</dbReference>
<dbReference type="GO" id="GO:0006207">
    <property type="term" value="P:'de novo' pyrimidine nucleobase biosynthetic process"/>
    <property type="evidence" value="ECO:0007669"/>
    <property type="project" value="TreeGrafter"/>
</dbReference>
<dbReference type="GO" id="GO:0009220">
    <property type="term" value="P:pyrimidine ribonucleotide biosynthetic process"/>
    <property type="evidence" value="ECO:0007669"/>
    <property type="project" value="TreeGrafter"/>
</dbReference>
<evidence type="ECO:0000259" key="6">
    <source>
        <dbReference type="Pfam" id="PF01180"/>
    </source>
</evidence>
<comment type="cofactor">
    <cofactor evidence="1">
        <name>FMN</name>
        <dbReference type="ChEBI" id="CHEBI:58210"/>
    </cofactor>
</comment>
<dbReference type="InterPro" id="IPR005720">
    <property type="entry name" value="Dihydroorotate_DH_cat"/>
</dbReference>
<keyword evidence="5 7" id="KW-0560">Oxidoreductase</keyword>